<keyword evidence="1 2" id="KW-0238">DNA-binding</keyword>
<dbReference type="PANTHER" id="PTHR30055">
    <property type="entry name" value="HTH-TYPE TRANSCRIPTIONAL REGULATOR RUTR"/>
    <property type="match status" value="1"/>
</dbReference>
<dbReference type="SUPFAM" id="SSF48498">
    <property type="entry name" value="Tetracyclin repressor-like, C-terminal domain"/>
    <property type="match status" value="1"/>
</dbReference>
<dbReference type="Proteomes" id="UP001354709">
    <property type="component" value="Unassembled WGS sequence"/>
</dbReference>
<gene>
    <name evidence="4" type="ORF">V2J94_33820</name>
</gene>
<dbReference type="PRINTS" id="PR00455">
    <property type="entry name" value="HTHTETR"/>
</dbReference>
<feature type="DNA-binding region" description="H-T-H motif" evidence="2">
    <location>
        <begin position="43"/>
        <end position="62"/>
    </location>
</feature>
<organism evidence="4 5">
    <name type="scientific">Streptomyces asiaticus subsp. ignotus</name>
    <dbReference type="NCBI Taxonomy" id="3098222"/>
    <lineage>
        <taxon>Bacteria</taxon>
        <taxon>Bacillati</taxon>
        <taxon>Actinomycetota</taxon>
        <taxon>Actinomycetes</taxon>
        <taxon>Kitasatosporales</taxon>
        <taxon>Streptomycetaceae</taxon>
        <taxon>Streptomyces</taxon>
        <taxon>Streptomyces violaceusniger group</taxon>
    </lineage>
</organism>
<dbReference type="SUPFAM" id="SSF46689">
    <property type="entry name" value="Homeodomain-like"/>
    <property type="match status" value="1"/>
</dbReference>
<dbReference type="InterPro" id="IPR041490">
    <property type="entry name" value="KstR2_TetR_C"/>
</dbReference>
<evidence type="ECO:0000259" key="3">
    <source>
        <dbReference type="PROSITE" id="PS50977"/>
    </source>
</evidence>
<accession>A0ABU7Q5Y2</accession>
<dbReference type="InterPro" id="IPR009057">
    <property type="entry name" value="Homeodomain-like_sf"/>
</dbReference>
<dbReference type="PROSITE" id="PS50977">
    <property type="entry name" value="HTH_TETR_2"/>
    <property type="match status" value="1"/>
</dbReference>
<reference evidence="4 5" key="1">
    <citation type="submission" date="2023-11" db="EMBL/GenBank/DDBJ databases">
        <title>30 novel species of actinomycetes from the DSMZ collection.</title>
        <authorList>
            <person name="Nouioui I."/>
        </authorList>
    </citation>
    <scope>NUCLEOTIDE SEQUENCE [LARGE SCALE GENOMIC DNA]</scope>
    <source>
        <strain evidence="4 5">DSM 41524</strain>
    </source>
</reference>
<evidence type="ECO:0000256" key="2">
    <source>
        <dbReference type="PROSITE-ProRule" id="PRU00335"/>
    </source>
</evidence>
<dbReference type="InterPro" id="IPR001647">
    <property type="entry name" value="HTH_TetR"/>
</dbReference>
<evidence type="ECO:0000313" key="5">
    <source>
        <dbReference type="Proteomes" id="UP001354709"/>
    </source>
</evidence>
<sequence length="214" mass="23340">MEVWGAKLVPEGQSSAPRYSVGQEVIFQAALTCFYRHGYDGTSVRDIAKASGTTPAAMYHYYASKQELLMDIIGRFMEQSIEVTRAAVEAAGDDPAAQLFAAARSHVLWNASDVMSSFLVNSEIRSLEPDNRRLNIAQRDTLQRMFDSVVVRGVADGAFLTPWPREASRAVVTMCTAVATWYKSAGELSPEEIADRYGFLALSLVGGQADSVSS</sequence>
<evidence type="ECO:0000256" key="1">
    <source>
        <dbReference type="ARBA" id="ARBA00023125"/>
    </source>
</evidence>
<name>A0ABU7Q5Y2_9ACTN</name>
<dbReference type="Pfam" id="PF00440">
    <property type="entry name" value="TetR_N"/>
    <property type="match status" value="1"/>
</dbReference>
<comment type="caution">
    <text evidence="4">The sequence shown here is derived from an EMBL/GenBank/DDBJ whole genome shotgun (WGS) entry which is preliminary data.</text>
</comment>
<dbReference type="Gene3D" id="1.10.357.10">
    <property type="entry name" value="Tetracycline Repressor, domain 2"/>
    <property type="match status" value="1"/>
</dbReference>
<dbReference type="PANTHER" id="PTHR30055:SF237">
    <property type="entry name" value="TRANSCRIPTIONAL REPRESSOR MCE3R"/>
    <property type="match status" value="1"/>
</dbReference>
<protein>
    <submittedName>
        <fullName evidence="4">TetR family transcriptional regulator</fullName>
    </submittedName>
</protein>
<dbReference type="EMBL" id="JAZBJO010000028">
    <property type="protein sequence ID" value="MEE4596807.1"/>
    <property type="molecule type" value="Genomic_DNA"/>
</dbReference>
<dbReference type="InterPro" id="IPR050109">
    <property type="entry name" value="HTH-type_TetR-like_transc_reg"/>
</dbReference>
<evidence type="ECO:0000313" key="4">
    <source>
        <dbReference type="EMBL" id="MEE4596807.1"/>
    </source>
</evidence>
<dbReference type="RefSeq" id="WP_171072435.1">
    <property type="nucleotide sequence ID" value="NZ_JAZBJO010000028.1"/>
</dbReference>
<dbReference type="Pfam" id="PF17932">
    <property type="entry name" value="TetR_C_24"/>
    <property type="match status" value="1"/>
</dbReference>
<keyword evidence="5" id="KW-1185">Reference proteome</keyword>
<dbReference type="InterPro" id="IPR036271">
    <property type="entry name" value="Tet_transcr_reg_TetR-rel_C_sf"/>
</dbReference>
<feature type="domain" description="HTH tetR-type" evidence="3">
    <location>
        <begin position="20"/>
        <end position="80"/>
    </location>
</feature>
<proteinExistence type="predicted"/>